<proteinExistence type="inferred from homology"/>
<dbReference type="Pfam" id="PF04715">
    <property type="entry name" value="Anth_synt_I_N"/>
    <property type="match status" value="1"/>
</dbReference>
<dbReference type="NCBIfam" id="TIGR00564">
    <property type="entry name" value="trpE_most"/>
    <property type="match status" value="1"/>
</dbReference>
<evidence type="ECO:0000256" key="7">
    <source>
        <dbReference type="ARBA" id="ARBA00023239"/>
    </source>
</evidence>
<keyword evidence="5" id="KW-0822">Tryptophan biosynthesis</keyword>
<dbReference type="InterPro" id="IPR005801">
    <property type="entry name" value="ADC_synthase"/>
</dbReference>
<dbReference type="EC" id="4.1.3.27" evidence="3"/>
<dbReference type="AlphaFoldDB" id="A0AAV9IBR5"/>
<keyword evidence="4" id="KW-0028">Amino-acid biosynthesis</keyword>
<evidence type="ECO:0000259" key="8">
    <source>
        <dbReference type="Pfam" id="PF00425"/>
    </source>
</evidence>
<evidence type="ECO:0000256" key="4">
    <source>
        <dbReference type="ARBA" id="ARBA00022605"/>
    </source>
</evidence>
<comment type="caution">
    <text evidence="10">The sequence shown here is derived from an EMBL/GenBank/DDBJ whole genome shotgun (WGS) entry which is preliminary data.</text>
</comment>
<dbReference type="SUPFAM" id="SSF56322">
    <property type="entry name" value="ADC synthase"/>
    <property type="match status" value="1"/>
</dbReference>
<dbReference type="Proteomes" id="UP001300502">
    <property type="component" value="Unassembled WGS sequence"/>
</dbReference>
<dbReference type="GO" id="GO:0004049">
    <property type="term" value="F:anthranilate synthase activity"/>
    <property type="evidence" value="ECO:0007669"/>
    <property type="project" value="UniProtKB-EC"/>
</dbReference>
<reference evidence="10 11" key="1">
    <citation type="submission" date="2022-07" db="EMBL/GenBank/DDBJ databases">
        <title>Genome-wide signatures of adaptation to extreme environments.</title>
        <authorList>
            <person name="Cho C.H."/>
            <person name="Yoon H.S."/>
        </authorList>
    </citation>
    <scope>NUCLEOTIDE SEQUENCE [LARGE SCALE GENOMIC DNA]</scope>
    <source>
        <strain evidence="10 11">108.79 E11</strain>
    </source>
</reference>
<evidence type="ECO:0000256" key="5">
    <source>
        <dbReference type="ARBA" id="ARBA00022822"/>
    </source>
</evidence>
<evidence type="ECO:0000256" key="1">
    <source>
        <dbReference type="ARBA" id="ARBA00004873"/>
    </source>
</evidence>
<feature type="domain" description="Chorismate-utilising enzyme C-terminal" evidence="8">
    <location>
        <begin position="318"/>
        <end position="582"/>
    </location>
</feature>
<accession>A0AAV9IBR5</accession>
<evidence type="ECO:0000256" key="6">
    <source>
        <dbReference type="ARBA" id="ARBA00023141"/>
    </source>
</evidence>
<protein>
    <recommendedName>
        <fullName evidence="3">anthranilate synthase</fullName>
        <ecNumber evidence="3">4.1.3.27</ecNumber>
    </recommendedName>
</protein>
<dbReference type="PRINTS" id="PR00095">
    <property type="entry name" value="ANTSNTHASEI"/>
</dbReference>
<evidence type="ECO:0000259" key="9">
    <source>
        <dbReference type="Pfam" id="PF04715"/>
    </source>
</evidence>
<keyword evidence="7" id="KW-0456">Lyase</keyword>
<evidence type="ECO:0000256" key="3">
    <source>
        <dbReference type="ARBA" id="ARBA00012266"/>
    </source>
</evidence>
<dbReference type="PANTHER" id="PTHR11236:SF9">
    <property type="entry name" value="ANTHRANILATE SYNTHASE COMPONENT 1"/>
    <property type="match status" value="1"/>
</dbReference>
<dbReference type="PANTHER" id="PTHR11236">
    <property type="entry name" value="AMINOBENZOATE/ANTHRANILATE SYNTHASE"/>
    <property type="match status" value="1"/>
</dbReference>
<dbReference type="Gene3D" id="3.60.120.10">
    <property type="entry name" value="Anthranilate synthase"/>
    <property type="match status" value="1"/>
</dbReference>
<dbReference type="InterPro" id="IPR019999">
    <property type="entry name" value="Anth_synth_I-like"/>
</dbReference>
<keyword evidence="6" id="KW-0057">Aromatic amino acid biosynthesis</keyword>
<organism evidence="10 11">
    <name type="scientific">Galdieria yellowstonensis</name>
    <dbReference type="NCBI Taxonomy" id="3028027"/>
    <lineage>
        <taxon>Eukaryota</taxon>
        <taxon>Rhodophyta</taxon>
        <taxon>Bangiophyceae</taxon>
        <taxon>Galdieriales</taxon>
        <taxon>Galdieriaceae</taxon>
        <taxon>Galdieria</taxon>
    </lineage>
</organism>
<dbReference type="EMBL" id="JANCYU010000026">
    <property type="protein sequence ID" value="KAK4524797.1"/>
    <property type="molecule type" value="Genomic_DNA"/>
</dbReference>
<dbReference type="Pfam" id="PF00425">
    <property type="entry name" value="Chorismate_bind"/>
    <property type="match status" value="1"/>
</dbReference>
<feature type="domain" description="Anthranilate synthase component I N-terminal" evidence="9">
    <location>
        <begin position="97"/>
        <end position="256"/>
    </location>
</feature>
<sequence>MGFVTSFFQNDTKGSLSLKVTKCVLLDKSFILVGRTKKTVTRRKYTRSLKGLHSETLRCQSNEKIPGKSISETTFEQFSALSKEGNLVPVFARLFSDHLTPVSAFRCFVSEEETQIPCFLLESVTGGENVGRFSFLGLQPRFLFLAKQQEIRYIEYSNTLERTIVNEKRYSAIDPTLELRKIAQSISAASDRQLPLEGALSGGWVGYFSYDTMRYTCPQKLSFSYAPKDDRNLPDICMGQYREVIAFDNVNKLVYIVVWEDWTEHKSLKDAYENAICNLQRISETISTGTLRTPLSNAVMDMNTRLHGPKTSISNMSKEYFLESIHKIHQHILDGNSFQTVFSQRFRRQTKAHPFSIYRALRVINPSPYMIYMQCPSCILVASSPEILCKVTHRMMINRPLAGTRHRGATEEEDAELERELLADEKDRAEHVMLVDLGRNDVGKVCKYGTVKVPKLMEIERYSHVMHISSTVTGILRDEYASWDALQSALPAGTVSGAPKVRSMQIIDSLEPTMRGPYGGGIGYITFQDNMNMALALRTIVIPFESLQGPNEEGLWTIDIQAGAGIVADSVAELEYQETENKAAALEVAVDVAERLFPSHLKPAFSRKEIVFNK</sequence>
<dbReference type="GO" id="GO:0000162">
    <property type="term" value="P:L-tryptophan biosynthetic process"/>
    <property type="evidence" value="ECO:0007669"/>
    <property type="project" value="UniProtKB-KW"/>
</dbReference>
<dbReference type="InterPro" id="IPR015890">
    <property type="entry name" value="Chorismate_C"/>
</dbReference>
<evidence type="ECO:0000313" key="11">
    <source>
        <dbReference type="Proteomes" id="UP001300502"/>
    </source>
</evidence>
<evidence type="ECO:0000256" key="2">
    <source>
        <dbReference type="ARBA" id="ARBA00009562"/>
    </source>
</evidence>
<comment type="pathway">
    <text evidence="1">Amino-acid biosynthesis; L-tryptophan biosynthesis; L-tryptophan from chorismate: step 1/5.</text>
</comment>
<dbReference type="InterPro" id="IPR006805">
    <property type="entry name" value="Anth_synth_I_N"/>
</dbReference>
<evidence type="ECO:0000313" key="10">
    <source>
        <dbReference type="EMBL" id="KAK4524797.1"/>
    </source>
</evidence>
<comment type="similarity">
    <text evidence="2">Belongs to the anthranilate synthase component I family.</text>
</comment>
<name>A0AAV9IBR5_9RHOD</name>
<dbReference type="InterPro" id="IPR005256">
    <property type="entry name" value="Anth_synth_I_PabB"/>
</dbReference>
<keyword evidence="11" id="KW-1185">Reference proteome</keyword>
<gene>
    <name evidence="10" type="ORF">GAYE_SCF06G2700</name>
</gene>